<organism evidence="1 2">
    <name type="scientific">Microcystis aeruginosa NIES-2521</name>
    <dbReference type="NCBI Taxonomy" id="2303983"/>
    <lineage>
        <taxon>Bacteria</taxon>
        <taxon>Bacillati</taxon>
        <taxon>Cyanobacteriota</taxon>
        <taxon>Cyanophyceae</taxon>
        <taxon>Oscillatoriophycideae</taxon>
        <taxon>Chroococcales</taxon>
        <taxon>Microcystaceae</taxon>
        <taxon>Microcystis</taxon>
    </lineage>
</organism>
<sequence>MHSCPICSGITLRHLVASRAYWYCPHCRQEVPNFLDYSSPAKVKVERVGAKKTV</sequence>
<comment type="caution">
    <text evidence="1">The sequence shown here is derived from an EMBL/GenBank/DDBJ whole genome shotgun (WGS) entry which is preliminary data.</text>
</comment>
<dbReference type="AlphaFoldDB" id="A0A5A5S914"/>
<name>A0A5A5S914_MICAE</name>
<evidence type="ECO:0000313" key="1">
    <source>
        <dbReference type="EMBL" id="GCA81862.1"/>
    </source>
</evidence>
<proteinExistence type="predicted"/>
<reference evidence="1 2" key="1">
    <citation type="submission" date="2018-09" db="EMBL/GenBank/DDBJ databases">
        <title>Evolutionary history of phycoerythrin pigmentation in the water bloom-forming cyanobacterium Microcystis aeruginosa.</title>
        <authorList>
            <person name="Tanabe Y."/>
            <person name="Tanabe Y."/>
            <person name="Yamaguchi H."/>
        </authorList>
    </citation>
    <scope>NUCLEOTIDE SEQUENCE [LARGE SCALE GENOMIC DNA]</scope>
    <source>
        <strain evidence="1 2">NIES-2521</strain>
    </source>
</reference>
<accession>A0A5A5S914</accession>
<dbReference type="EMBL" id="BHVQ01000081">
    <property type="protein sequence ID" value="GCA81862.1"/>
    <property type="molecule type" value="Genomic_DNA"/>
</dbReference>
<evidence type="ECO:0008006" key="3">
    <source>
        <dbReference type="Google" id="ProtNLM"/>
    </source>
</evidence>
<evidence type="ECO:0000313" key="2">
    <source>
        <dbReference type="Proteomes" id="UP000324689"/>
    </source>
</evidence>
<dbReference type="RefSeq" id="WP_172968210.1">
    <property type="nucleotide sequence ID" value="NZ_BHVQ01000081.1"/>
</dbReference>
<dbReference type="Proteomes" id="UP000324689">
    <property type="component" value="Unassembled WGS sequence"/>
</dbReference>
<gene>
    <name evidence="1" type="ORF">MiTs_03881</name>
</gene>
<protein>
    <recommendedName>
        <fullName evidence="3">FPG-type domain-containing protein</fullName>
    </recommendedName>
</protein>